<feature type="coiled-coil region" evidence="1">
    <location>
        <begin position="29"/>
        <end position="56"/>
    </location>
</feature>
<dbReference type="AlphaFoldDB" id="A0A9W6JS10"/>
<comment type="caution">
    <text evidence="2">The sequence shown here is derived from an EMBL/GenBank/DDBJ whole genome shotgun (WGS) entry which is preliminary data.</text>
</comment>
<dbReference type="RefSeq" id="WP_213362899.1">
    <property type="nucleotide sequence ID" value="NZ_BSFM01000001.1"/>
</dbReference>
<evidence type="ECO:0000313" key="3">
    <source>
        <dbReference type="Proteomes" id="UP001143330"/>
    </source>
</evidence>
<reference evidence="2" key="1">
    <citation type="journal article" date="2014" name="Int. J. Syst. Evol. Microbiol.">
        <title>Complete genome sequence of Corynebacterium casei LMG S-19264T (=DSM 44701T), isolated from a smear-ripened cheese.</title>
        <authorList>
            <consortium name="US DOE Joint Genome Institute (JGI-PGF)"/>
            <person name="Walter F."/>
            <person name="Albersmeier A."/>
            <person name="Kalinowski J."/>
            <person name="Ruckert C."/>
        </authorList>
    </citation>
    <scope>NUCLEOTIDE SEQUENCE</scope>
    <source>
        <strain evidence="2">VKM B-2789</strain>
    </source>
</reference>
<reference evidence="2" key="2">
    <citation type="submission" date="2023-01" db="EMBL/GenBank/DDBJ databases">
        <authorList>
            <person name="Sun Q."/>
            <person name="Evtushenko L."/>
        </authorList>
    </citation>
    <scope>NUCLEOTIDE SEQUENCE</scope>
    <source>
        <strain evidence="2">VKM B-2789</strain>
    </source>
</reference>
<dbReference type="Pfam" id="PF06698">
    <property type="entry name" value="DUF1192"/>
    <property type="match status" value="1"/>
</dbReference>
<sequence length="66" mass="7411">MIEDDPFSSRPAIKPTAHEIGGDLSTLSEVEIEERIALLEAEIARLREALERKRSSRAAADAFFKR</sequence>
<dbReference type="InterPro" id="IPR009579">
    <property type="entry name" value="DUF1192"/>
</dbReference>
<evidence type="ECO:0000256" key="1">
    <source>
        <dbReference type="SAM" id="Coils"/>
    </source>
</evidence>
<keyword evidence="1" id="KW-0175">Coiled coil</keyword>
<name>A0A9W6JS10_9HYPH</name>
<dbReference type="Proteomes" id="UP001143330">
    <property type="component" value="Unassembled WGS sequence"/>
</dbReference>
<organism evidence="2 3">
    <name type="scientific">Ancylobacter defluvii</name>
    <dbReference type="NCBI Taxonomy" id="1282440"/>
    <lineage>
        <taxon>Bacteria</taxon>
        <taxon>Pseudomonadati</taxon>
        <taxon>Pseudomonadota</taxon>
        <taxon>Alphaproteobacteria</taxon>
        <taxon>Hyphomicrobiales</taxon>
        <taxon>Xanthobacteraceae</taxon>
        <taxon>Ancylobacter</taxon>
    </lineage>
</organism>
<accession>A0A9W6JS10</accession>
<evidence type="ECO:0000313" key="2">
    <source>
        <dbReference type="EMBL" id="GLK82187.1"/>
    </source>
</evidence>
<protein>
    <recommendedName>
        <fullName evidence="4">DUF1192 domain-containing protein</fullName>
    </recommendedName>
</protein>
<dbReference type="EMBL" id="BSFM01000001">
    <property type="protein sequence ID" value="GLK82187.1"/>
    <property type="molecule type" value="Genomic_DNA"/>
</dbReference>
<keyword evidence="3" id="KW-1185">Reference proteome</keyword>
<proteinExistence type="predicted"/>
<gene>
    <name evidence="2" type="ORF">GCM10017653_02560</name>
</gene>
<evidence type="ECO:0008006" key="4">
    <source>
        <dbReference type="Google" id="ProtNLM"/>
    </source>
</evidence>